<gene>
    <name evidence="1" type="ORF">LV75_002167</name>
</gene>
<dbReference type="InterPro" id="IPR036249">
    <property type="entry name" value="Thioredoxin-like_sf"/>
</dbReference>
<dbReference type="EMBL" id="JAMTCO010000005">
    <property type="protein sequence ID" value="MCP2269678.1"/>
    <property type="molecule type" value="Genomic_DNA"/>
</dbReference>
<proteinExistence type="predicted"/>
<reference evidence="1 2" key="1">
    <citation type="submission" date="2022-06" db="EMBL/GenBank/DDBJ databases">
        <title>Genomic Encyclopedia of Archaeal and Bacterial Type Strains, Phase II (KMG-II): from individual species to whole genera.</title>
        <authorList>
            <person name="Goeker M."/>
        </authorList>
    </citation>
    <scope>NUCLEOTIDE SEQUENCE [LARGE SCALE GENOMIC DNA]</scope>
    <source>
        <strain evidence="1 2">DSM 44255</strain>
    </source>
</reference>
<name>A0ABT1IAK9_9PSEU</name>
<sequence length="216" mass="23983">MTAPQQAPTADNTGNKTTKVDFYFDPICPFAWITSRWILEVEQHRDLDLRFRVMSLSVLNADKPDLPEQYRELLDRGWGPVRVAIAAAQQHGEEVLRDLYTALGTRIHNKGEKDYTEAIKGALADVGLPAELADAATSTEYDDALRKSHHEGMDPVGQEVGTPTIHIDGVAFFGPVLTEIPRGDDALAVFDGAVALARYPKFFELKRTRTGDLNFD</sequence>
<evidence type="ECO:0000313" key="2">
    <source>
        <dbReference type="Proteomes" id="UP001205185"/>
    </source>
</evidence>
<organism evidence="1 2">
    <name type="scientific">Actinokineospora diospyrosa</name>
    <dbReference type="NCBI Taxonomy" id="103728"/>
    <lineage>
        <taxon>Bacteria</taxon>
        <taxon>Bacillati</taxon>
        <taxon>Actinomycetota</taxon>
        <taxon>Actinomycetes</taxon>
        <taxon>Pseudonocardiales</taxon>
        <taxon>Pseudonocardiaceae</taxon>
        <taxon>Actinokineospora</taxon>
    </lineage>
</organism>
<evidence type="ECO:0000313" key="1">
    <source>
        <dbReference type="EMBL" id="MCP2269678.1"/>
    </source>
</evidence>
<dbReference type="SUPFAM" id="SSF52833">
    <property type="entry name" value="Thioredoxin-like"/>
    <property type="match status" value="1"/>
</dbReference>
<accession>A0ABT1IAK9</accession>
<dbReference type="InterPro" id="IPR053977">
    <property type="entry name" value="Rv2466c-like"/>
</dbReference>
<dbReference type="Gene3D" id="3.40.30.10">
    <property type="entry name" value="Glutaredoxin"/>
    <property type="match status" value="1"/>
</dbReference>
<dbReference type="Pfam" id="PF22234">
    <property type="entry name" value="Rv2466c-like"/>
    <property type="match status" value="1"/>
</dbReference>
<dbReference type="RefSeq" id="WP_253886657.1">
    <property type="nucleotide sequence ID" value="NZ_BAAAVB010000012.1"/>
</dbReference>
<dbReference type="Proteomes" id="UP001205185">
    <property type="component" value="Unassembled WGS sequence"/>
</dbReference>
<keyword evidence="2" id="KW-1185">Reference proteome</keyword>
<evidence type="ECO:0008006" key="3">
    <source>
        <dbReference type="Google" id="ProtNLM"/>
    </source>
</evidence>
<comment type="caution">
    <text evidence="1">The sequence shown here is derived from an EMBL/GenBank/DDBJ whole genome shotgun (WGS) entry which is preliminary data.</text>
</comment>
<protein>
    <recommendedName>
        <fullName evidence="3">DSBA-like thioredoxin domain-containing protein</fullName>
    </recommendedName>
</protein>